<proteinExistence type="predicted"/>
<dbReference type="AlphaFoldDB" id="A0AAE1Y6V8"/>
<gene>
    <name evidence="2" type="ORF">Salat_1672900</name>
</gene>
<reference evidence="2" key="1">
    <citation type="submission" date="2020-06" db="EMBL/GenBank/DDBJ databases">
        <authorList>
            <person name="Li T."/>
            <person name="Hu X."/>
            <person name="Zhang T."/>
            <person name="Song X."/>
            <person name="Zhang H."/>
            <person name="Dai N."/>
            <person name="Sheng W."/>
            <person name="Hou X."/>
            <person name="Wei L."/>
        </authorList>
    </citation>
    <scope>NUCLEOTIDE SEQUENCE</scope>
    <source>
        <strain evidence="2">3651</strain>
        <tissue evidence="2">Leaf</tissue>
    </source>
</reference>
<evidence type="ECO:0000313" key="2">
    <source>
        <dbReference type="EMBL" id="KAK4424793.1"/>
    </source>
</evidence>
<organism evidence="2 3">
    <name type="scientific">Sesamum alatum</name>
    <dbReference type="NCBI Taxonomy" id="300844"/>
    <lineage>
        <taxon>Eukaryota</taxon>
        <taxon>Viridiplantae</taxon>
        <taxon>Streptophyta</taxon>
        <taxon>Embryophyta</taxon>
        <taxon>Tracheophyta</taxon>
        <taxon>Spermatophyta</taxon>
        <taxon>Magnoliopsida</taxon>
        <taxon>eudicotyledons</taxon>
        <taxon>Gunneridae</taxon>
        <taxon>Pentapetalae</taxon>
        <taxon>asterids</taxon>
        <taxon>lamiids</taxon>
        <taxon>Lamiales</taxon>
        <taxon>Pedaliaceae</taxon>
        <taxon>Sesamum</taxon>
    </lineage>
</organism>
<feature type="compositionally biased region" description="Basic residues" evidence="1">
    <location>
        <begin position="110"/>
        <end position="128"/>
    </location>
</feature>
<accession>A0AAE1Y6V8</accession>
<evidence type="ECO:0000313" key="3">
    <source>
        <dbReference type="Proteomes" id="UP001293254"/>
    </source>
</evidence>
<reference evidence="2" key="2">
    <citation type="journal article" date="2024" name="Plant">
        <title>Genomic evolution and insights into agronomic trait innovations of Sesamum species.</title>
        <authorList>
            <person name="Miao H."/>
            <person name="Wang L."/>
            <person name="Qu L."/>
            <person name="Liu H."/>
            <person name="Sun Y."/>
            <person name="Le M."/>
            <person name="Wang Q."/>
            <person name="Wei S."/>
            <person name="Zheng Y."/>
            <person name="Lin W."/>
            <person name="Duan Y."/>
            <person name="Cao H."/>
            <person name="Xiong S."/>
            <person name="Wang X."/>
            <person name="Wei L."/>
            <person name="Li C."/>
            <person name="Ma Q."/>
            <person name="Ju M."/>
            <person name="Zhao R."/>
            <person name="Li G."/>
            <person name="Mu C."/>
            <person name="Tian Q."/>
            <person name="Mei H."/>
            <person name="Zhang T."/>
            <person name="Gao T."/>
            <person name="Zhang H."/>
        </authorList>
    </citation>
    <scope>NUCLEOTIDE SEQUENCE</scope>
    <source>
        <strain evidence="2">3651</strain>
    </source>
</reference>
<comment type="caution">
    <text evidence="2">The sequence shown here is derived from an EMBL/GenBank/DDBJ whole genome shotgun (WGS) entry which is preliminary data.</text>
</comment>
<sequence>MDRDQPTQQLREPSVLNSQDPINNHIGGINQTKDLAPSEQKRPAGEGSQVQLQETVWRGDVSPRGEGDARPRVASVPSSLASDYSQTAEVDRISLISVPIKFASGLRGCRGGRGKGQRGGRGSRRGEA</sequence>
<feature type="compositionally biased region" description="Polar residues" evidence="1">
    <location>
        <begin position="76"/>
        <end position="86"/>
    </location>
</feature>
<feature type="region of interest" description="Disordered" evidence="1">
    <location>
        <begin position="1"/>
        <end position="86"/>
    </location>
</feature>
<feature type="compositionally biased region" description="Polar residues" evidence="1">
    <location>
        <begin position="1"/>
        <end position="22"/>
    </location>
</feature>
<keyword evidence="3" id="KW-1185">Reference proteome</keyword>
<name>A0AAE1Y6V8_9LAMI</name>
<dbReference type="EMBL" id="JACGWO010000006">
    <property type="protein sequence ID" value="KAK4424793.1"/>
    <property type="molecule type" value="Genomic_DNA"/>
</dbReference>
<evidence type="ECO:0000256" key="1">
    <source>
        <dbReference type="SAM" id="MobiDB-lite"/>
    </source>
</evidence>
<protein>
    <submittedName>
        <fullName evidence="2">Uncharacterized protein</fullName>
    </submittedName>
</protein>
<feature type="compositionally biased region" description="Basic and acidic residues" evidence="1">
    <location>
        <begin position="61"/>
        <end position="71"/>
    </location>
</feature>
<dbReference type="Proteomes" id="UP001293254">
    <property type="component" value="Unassembled WGS sequence"/>
</dbReference>
<feature type="region of interest" description="Disordered" evidence="1">
    <location>
        <begin position="106"/>
        <end position="128"/>
    </location>
</feature>